<evidence type="ECO:0000313" key="1">
    <source>
        <dbReference type="EMBL" id="MCT2588193.1"/>
    </source>
</evidence>
<dbReference type="EMBL" id="JAFFZE010000034">
    <property type="protein sequence ID" value="MCT2588193.1"/>
    <property type="molecule type" value="Genomic_DNA"/>
</dbReference>
<reference evidence="1 2" key="1">
    <citation type="submission" date="2021-02" db="EMBL/GenBank/DDBJ databases">
        <title>Actinophytocola xerophila sp. nov., isolated from soil of cotton cropping field.</title>
        <authorList>
            <person name="Huang R."/>
            <person name="Chen X."/>
            <person name="Ge X."/>
            <person name="Liu W."/>
        </authorList>
    </citation>
    <scope>NUCLEOTIDE SEQUENCE [LARGE SCALE GENOMIC DNA]</scope>
    <source>
        <strain evidence="1 2">S1-96</strain>
    </source>
</reference>
<comment type="caution">
    <text evidence="1">The sequence shown here is derived from an EMBL/GenBank/DDBJ whole genome shotgun (WGS) entry which is preliminary data.</text>
</comment>
<gene>
    <name evidence="1" type="ORF">JT362_34290</name>
</gene>
<organism evidence="1 2">
    <name type="scientific">Actinophytocola gossypii</name>
    <dbReference type="NCBI Taxonomy" id="2812003"/>
    <lineage>
        <taxon>Bacteria</taxon>
        <taxon>Bacillati</taxon>
        <taxon>Actinomycetota</taxon>
        <taxon>Actinomycetes</taxon>
        <taxon>Pseudonocardiales</taxon>
        <taxon>Pseudonocardiaceae</taxon>
    </lineage>
</organism>
<protein>
    <submittedName>
        <fullName evidence="1">Uncharacterized protein</fullName>
    </submittedName>
</protein>
<keyword evidence="2" id="KW-1185">Reference proteome</keyword>
<evidence type="ECO:0000313" key="2">
    <source>
        <dbReference type="Proteomes" id="UP001156441"/>
    </source>
</evidence>
<dbReference type="RefSeq" id="WP_260196146.1">
    <property type="nucleotide sequence ID" value="NZ_JAFFZE010000034.1"/>
</dbReference>
<accession>A0ABT2JJX4</accession>
<sequence length="302" mass="32590">MTNPAHARHRPAAPDAVIRSADLRASGLTQHAIAVRCRPSGPWQRLLPGVVLLSNTPPTRRQRVRAALTYAGAEAVLTGTDAITAHGVPVPQSDEVLVLVPAARRATSRSYVTVERTTRLPTPVRRNGLPTAPLARATTDAARHERDRERLRTTLFAPVQAGSCTIADLRQELNVGNQRGSAGPRALLADKDHEVVPFIQALATRLLRSAPLPPPRWQVPLHTAKGTKLGVADAWWPEAGLAWNLGAQHHPLPTTEQAKPLLAAAGITVLHTDPARLSTHPTDVVAELVDAFTYASKNPHRR</sequence>
<dbReference type="Proteomes" id="UP001156441">
    <property type="component" value="Unassembled WGS sequence"/>
</dbReference>
<name>A0ABT2JJX4_9PSEU</name>
<proteinExistence type="predicted"/>